<feature type="chain" id="PRO_5004178826" evidence="1">
    <location>
        <begin position="23"/>
        <end position="124"/>
    </location>
</feature>
<dbReference type="Proteomes" id="UP000008871">
    <property type="component" value="Chromosome"/>
</dbReference>
<organism evidence="2 3">
    <name type="scientific">Alcanivorax borkumensis (strain ATCC 700651 / DSM 11573 / NCIMB 13689 / SK2)</name>
    <dbReference type="NCBI Taxonomy" id="393595"/>
    <lineage>
        <taxon>Bacteria</taxon>
        <taxon>Pseudomonadati</taxon>
        <taxon>Pseudomonadota</taxon>
        <taxon>Gammaproteobacteria</taxon>
        <taxon>Oceanospirillales</taxon>
        <taxon>Alcanivoracaceae</taxon>
        <taxon>Alcanivorax</taxon>
    </lineage>
</organism>
<keyword evidence="3" id="KW-1185">Reference proteome</keyword>
<dbReference type="EMBL" id="AM286690">
    <property type="protein sequence ID" value="CAL16807.1"/>
    <property type="molecule type" value="Genomic_DNA"/>
</dbReference>
<dbReference type="STRING" id="393595.ABO_1359"/>
<dbReference type="eggNOG" id="ENOG502ZFT2">
    <property type="taxonomic scope" value="Bacteria"/>
</dbReference>
<dbReference type="AlphaFoldDB" id="Q0VPU1"/>
<sequence length="124" mass="13446">MFIARFFISCLFLLSISLQGMAAVQLAQPCPMEQTMMQADMDDRCSMMSAMPQNDCCLDGQSNTHSGPVCKPGQECHAGQLSIMNTAPAVSFQAANPATPHFSNPLYLPLALSTIWRPPLALSH</sequence>
<name>Q0VPU1_ALCBS</name>
<protein>
    <submittedName>
        <fullName evidence="2">Uncharacterized protein</fullName>
    </submittedName>
</protein>
<dbReference type="HOGENOM" id="CLU_1987918_0_0_6"/>
<feature type="signal peptide" evidence="1">
    <location>
        <begin position="1"/>
        <end position="22"/>
    </location>
</feature>
<evidence type="ECO:0000313" key="2">
    <source>
        <dbReference type="EMBL" id="CAL16807.1"/>
    </source>
</evidence>
<gene>
    <name evidence="2" type="ordered locus">ABO_1359</name>
</gene>
<proteinExistence type="predicted"/>
<accession>Q0VPU1</accession>
<dbReference type="KEGG" id="abo:ABO_1359"/>
<evidence type="ECO:0000256" key="1">
    <source>
        <dbReference type="SAM" id="SignalP"/>
    </source>
</evidence>
<evidence type="ECO:0000313" key="3">
    <source>
        <dbReference type="Proteomes" id="UP000008871"/>
    </source>
</evidence>
<keyword evidence="1" id="KW-0732">Signal</keyword>
<reference evidence="2 3" key="1">
    <citation type="journal article" date="2006" name="Nat. Biotechnol.">
        <title>Genome sequence of the ubiquitous hydrocarbon-degrading marine bacterium Alcanivorax borkumensis.</title>
        <authorList>
            <person name="Schneiker S."/>
            <person name="Martins dos Santos V.A.P."/>
            <person name="Bartels D."/>
            <person name="Bekel T."/>
            <person name="Brecht M."/>
            <person name="Buhrmester J."/>
            <person name="Chernikova T.N."/>
            <person name="Denaro R."/>
            <person name="Ferrer M."/>
            <person name="Gertler C."/>
            <person name="Goesmann A."/>
            <person name="Golyshina O.V."/>
            <person name="Kaminski F."/>
            <person name="Khachane A.N."/>
            <person name="Lang S."/>
            <person name="Linke B."/>
            <person name="McHardy A.C."/>
            <person name="Meyer F."/>
            <person name="Nechitaylo T."/>
            <person name="Puehler A."/>
            <person name="Regenhardt D."/>
            <person name="Rupp O."/>
            <person name="Sabirova J.S."/>
            <person name="Selbitschka W."/>
            <person name="Yakimov M.M."/>
            <person name="Timmis K.N."/>
            <person name="Vorhoelter F.-J."/>
            <person name="Weidner S."/>
            <person name="Kaiser O."/>
            <person name="Golyshin P.N."/>
        </authorList>
    </citation>
    <scope>NUCLEOTIDE SEQUENCE [LARGE SCALE GENOMIC DNA]</scope>
    <source>
        <strain evidence="3">ATCC 700651 / DSM 11573 / NCIMB 13689 / SK2</strain>
    </source>
</reference>